<proteinExistence type="predicted"/>
<gene>
    <name evidence="5" type="ORF">ENS29_14325</name>
</gene>
<dbReference type="InterPro" id="IPR003439">
    <property type="entry name" value="ABC_transporter-like_ATP-bd"/>
</dbReference>
<dbReference type="Pfam" id="PF00005">
    <property type="entry name" value="ABC_tran"/>
    <property type="match status" value="1"/>
</dbReference>
<sequence>MIDLENICKRFGSQTAVDRLNLTVKPGEVFGFIGPNGAGKTTTIRMMAGVLMPTEGRIRICGWDMAENPIAAKRRIGFIPDRPYLYEKLTATELLQFIADIYGVDAATGRRRAGELLERFRLSTRATERIEAFSHGMKQRLVMCAALLHDPEVIVVDEPMVGLDPQGIKMVRELFQSLAADGKTVFVSTHTLPLAQDICHRIGIIHQGKLLALGTMNELERTAGVSEADLEQVFFQLTESQ</sequence>
<feature type="domain" description="ABC transporter" evidence="4">
    <location>
        <begin position="2"/>
        <end position="232"/>
    </location>
</feature>
<dbReference type="InterPro" id="IPR027417">
    <property type="entry name" value="P-loop_NTPase"/>
</dbReference>
<dbReference type="PANTHER" id="PTHR42939:SF1">
    <property type="entry name" value="ABC TRANSPORTER ATP-BINDING PROTEIN ALBC-RELATED"/>
    <property type="match status" value="1"/>
</dbReference>
<comment type="caution">
    <text evidence="5">The sequence shown here is derived from an EMBL/GenBank/DDBJ whole genome shotgun (WGS) entry which is preliminary data.</text>
</comment>
<dbReference type="Gene3D" id="3.40.50.300">
    <property type="entry name" value="P-loop containing nucleotide triphosphate hydrolases"/>
    <property type="match status" value="1"/>
</dbReference>
<dbReference type="CDD" id="cd03230">
    <property type="entry name" value="ABC_DR_subfamily_A"/>
    <property type="match status" value="1"/>
</dbReference>
<evidence type="ECO:0000256" key="3">
    <source>
        <dbReference type="ARBA" id="ARBA00022840"/>
    </source>
</evidence>
<reference evidence="5" key="1">
    <citation type="journal article" date="2020" name="mSystems">
        <title>Genome- and Community-Level Interaction Insights into Carbon Utilization and Element Cycling Functions of Hydrothermarchaeota in Hydrothermal Sediment.</title>
        <authorList>
            <person name="Zhou Z."/>
            <person name="Liu Y."/>
            <person name="Xu W."/>
            <person name="Pan J."/>
            <person name="Luo Z.H."/>
            <person name="Li M."/>
        </authorList>
    </citation>
    <scope>NUCLEOTIDE SEQUENCE [LARGE SCALE GENOMIC DNA]</scope>
    <source>
        <strain evidence="5">SpSt-477</strain>
    </source>
</reference>
<evidence type="ECO:0000313" key="5">
    <source>
        <dbReference type="EMBL" id="HGU34002.1"/>
    </source>
</evidence>
<dbReference type="InterPro" id="IPR003593">
    <property type="entry name" value="AAA+_ATPase"/>
</dbReference>
<accession>A0A7C4RTU1</accession>
<dbReference type="GO" id="GO:0016887">
    <property type="term" value="F:ATP hydrolysis activity"/>
    <property type="evidence" value="ECO:0007669"/>
    <property type="project" value="InterPro"/>
</dbReference>
<keyword evidence="3 5" id="KW-0067">ATP-binding</keyword>
<dbReference type="InterPro" id="IPR051782">
    <property type="entry name" value="ABC_Transporter_VariousFunc"/>
</dbReference>
<name>A0A7C4RTU1_9BACT</name>
<dbReference type="InterPro" id="IPR017871">
    <property type="entry name" value="ABC_transporter-like_CS"/>
</dbReference>
<protein>
    <submittedName>
        <fullName evidence="5">ABC transporter ATP-binding protein</fullName>
    </submittedName>
</protein>
<evidence type="ECO:0000256" key="1">
    <source>
        <dbReference type="ARBA" id="ARBA00022448"/>
    </source>
</evidence>
<keyword evidence="2" id="KW-0547">Nucleotide-binding</keyword>
<dbReference type="GO" id="GO:0005524">
    <property type="term" value="F:ATP binding"/>
    <property type="evidence" value="ECO:0007669"/>
    <property type="project" value="UniProtKB-KW"/>
</dbReference>
<evidence type="ECO:0000259" key="4">
    <source>
        <dbReference type="PROSITE" id="PS50893"/>
    </source>
</evidence>
<dbReference type="SUPFAM" id="SSF52540">
    <property type="entry name" value="P-loop containing nucleoside triphosphate hydrolases"/>
    <property type="match status" value="1"/>
</dbReference>
<evidence type="ECO:0000256" key="2">
    <source>
        <dbReference type="ARBA" id="ARBA00022741"/>
    </source>
</evidence>
<organism evidence="5">
    <name type="scientific">Desulfatirhabdium butyrativorans</name>
    <dbReference type="NCBI Taxonomy" id="340467"/>
    <lineage>
        <taxon>Bacteria</taxon>
        <taxon>Pseudomonadati</taxon>
        <taxon>Thermodesulfobacteriota</taxon>
        <taxon>Desulfobacteria</taxon>
        <taxon>Desulfobacterales</taxon>
        <taxon>Desulfatirhabdiaceae</taxon>
        <taxon>Desulfatirhabdium</taxon>
    </lineage>
</organism>
<dbReference type="AlphaFoldDB" id="A0A7C4RTU1"/>
<dbReference type="PANTHER" id="PTHR42939">
    <property type="entry name" value="ABC TRANSPORTER ATP-BINDING PROTEIN ALBC-RELATED"/>
    <property type="match status" value="1"/>
</dbReference>
<keyword evidence="1" id="KW-0813">Transport</keyword>
<dbReference type="PROSITE" id="PS50893">
    <property type="entry name" value="ABC_TRANSPORTER_2"/>
    <property type="match status" value="1"/>
</dbReference>
<dbReference type="PROSITE" id="PS00211">
    <property type="entry name" value="ABC_TRANSPORTER_1"/>
    <property type="match status" value="1"/>
</dbReference>
<dbReference type="SMART" id="SM00382">
    <property type="entry name" value="AAA"/>
    <property type="match status" value="1"/>
</dbReference>
<dbReference type="EMBL" id="DSUH01000326">
    <property type="protein sequence ID" value="HGU34002.1"/>
    <property type="molecule type" value="Genomic_DNA"/>
</dbReference>